<dbReference type="Gene3D" id="2.10.70.10">
    <property type="entry name" value="Complement Module, domain 1"/>
    <property type="match status" value="1"/>
</dbReference>
<dbReference type="InterPro" id="IPR019600">
    <property type="entry name" value="Hemin_uptake_protein_HemP"/>
</dbReference>
<dbReference type="Proteomes" id="UP001060123">
    <property type="component" value="Chromosome"/>
</dbReference>
<gene>
    <name evidence="1" type="ORF">N2599_12655</name>
</gene>
<sequence>MKVKLIVSTPEENKLRRQRKLPTKMMVEKPDTFMHAPLPREGAEIRTIESADIFRGANEIMIRHDGVVYRMKITRQGKLILNK</sequence>
<keyword evidence="2" id="KW-1185">Reference proteome</keyword>
<evidence type="ECO:0000313" key="1">
    <source>
        <dbReference type="EMBL" id="UWU13015.1"/>
    </source>
</evidence>
<dbReference type="Pfam" id="PF10636">
    <property type="entry name" value="hemP"/>
    <property type="match status" value="1"/>
</dbReference>
<reference evidence="1" key="1">
    <citation type="submission" date="2022-09" db="EMBL/GenBank/DDBJ databases">
        <title>Australian commercial rhizobial inoculants.</title>
        <authorList>
            <person name="Kohlmeier M.G."/>
            <person name="O'Hara G.W."/>
            <person name="Colombi E."/>
            <person name="Ramsay J.P."/>
            <person name="Terpolilli J."/>
        </authorList>
    </citation>
    <scope>NUCLEOTIDE SEQUENCE</scope>
    <source>
        <strain evidence="1">WSM1592</strain>
    </source>
</reference>
<proteinExistence type="predicted"/>
<dbReference type="EMBL" id="CP104143">
    <property type="protein sequence ID" value="UWU13015.1"/>
    <property type="molecule type" value="Genomic_DNA"/>
</dbReference>
<protein>
    <submittedName>
        <fullName evidence="1">Hemin uptake protein HemP</fullName>
    </submittedName>
</protein>
<organism evidence="1 2">
    <name type="scientific">Rhizobium sullae</name>
    <name type="common">Rhizobium hedysari</name>
    <dbReference type="NCBI Taxonomy" id="50338"/>
    <lineage>
        <taxon>Bacteria</taxon>
        <taxon>Pseudomonadati</taxon>
        <taxon>Pseudomonadota</taxon>
        <taxon>Alphaproteobacteria</taxon>
        <taxon>Hyphomicrobiales</taxon>
        <taxon>Rhizobiaceae</taxon>
        <taxon>Rhizobium/Agrobacterium group</taxon>
        <taxon>Rhizobium</taxon>
    </lineage>
</organism>
<name>A0ABY5XEW6_RHISU</name>
<evidence type="ECO:0000313" key="2">
    <source>
        <dbReference type="Proteomes" id="UP001060123"/>
    </source>
</evidence>
<accession>A0ABY5XEW6</accession>